<accession>A0A4V6DGM3</accession>
<evidence type="ECO:0000256" key="4">
    <source>
        <dbReference type="ARBA" id="ARBA00022692"/>
    </source>
</evidence>
<evidence type="ECO:0000313" key="11">
    <source>
        <dbReference type="EMBL" id="TKW53356.1"/>
    </source>
</evidence>
<feature type="region of interest" description="Disordered" evidence="9">
    <location>
        <begin position="103"/>
        <end position="166"/>
    </location>
</feature>
<dbReference type="InterPro" id="IPR004648">
    <property type="entry name" value="Oligpept_transpt"/>
</dbReference>
<keyword evidence="4 10" id="KW-0812">Transmembrane</keyword>
<keyword evidence="8 10" id="KW-0472">Membrane</keyword>
<name>A0A4V6DGM3_9PEZI</name>
<evidence type="ECO:0000256" key="2">
    <source>
        <dbReference type="ARBA" id="ARBA00008807"/>
    </source>
</evidence>
<dbReference type="Pfam" id="PF03169">
    <property type="entry name" value="OPT"/>
    <property type="match status" value="1"/>
</dbReference>
<feature type="compositionally biased region" description="Basic and acidic residues" evidence="9">
    <location>
        <begin position="41"/>
        <end position="51"/>
    </location>
</feature>
<dbReference type="GO" id="GO:0035673">
    <property type="term" value="F:oligopeptide transmembrane transporter activity"/>
    <property type="evidence" value="ECO:0007669"/>
    <property type="project" value="InterPro"/>
</dbReference>
<evidence type="ECO:0000313" key="12">
    <source>
        <dbReference type="Proteomes" id="UP000310108"/>
    </source>
</evidence>
<keyword evidence="3" id="KW-0813">Transport</keyword>
<protein>
    <submittedName>
        <fullName evidence="11">Oligopeptide transporter 8</fullName>
    </submittedName>
</protein>
<sequence length="906" mass="101899">MELEKKNKKKTLITSSMAPQLVAKVDFGFSHKRKQVQGVSGDRRTQYDDGYKCNAQQRNTGKGCVRKPETDDLDLPQGLADLAPVRPYLSKHLGDRLLRRETSTMSPATHQHQQQHQQQPQAAGEPKAGGPDKGDVISVDTPSSGGGTPEKRSSEPAAPYDAEGDMEKPPFVFTTQANGEEEAFDEDDPRLRDIPAYVRRIVSLHDDPELPCLTFRYFLLTVVFVIPGAFLSMMSHFRTTYAPYSIFFVQIASSYAGVWLAKILPAREVRVPLTSFRFSLNPGPFNVKEHVLVTISAASGATYNLGYTPVAMAELYFNSRIHPAAAIFFMWGIVWTGYSFAALARQFLIYDPQFPWFTALCQTALFETQKKQRESPTASSQKQTKVFFWALLGMTLWQFLPEYVFPMLGSLAFLCWVAPNNAVANFVGAGFGGLGFLNLSLDWSNISSNGSLFLTPWWTQVVMFSGFVCSVWVLLPAAKYGHLGEWHGHLMSNRLFLENGTSYPITQLLTPEVTFNETAYRELGPPFVSTHVLWTMFFDYAAYTSAIIWAGLFGWKSIKSSFLKMMERMSSGSQISSQYNDQLSILQRSYKEVPLWWFLALFAASFVSLVIITATGNMFIPVWTYFVAIATGAFLVVPLGWLYALSNFQLAIGTVNELLYGLMVNSVSGFKNPTGASAYGAIAGNAWYRAQLNLQDLKIGHYMHLSPRAVFFSQVFGSFLGVPINYAVVRWVLDTKFDYLTGAKEDPAHQWTAQSLTSNLTMGVQYVLIGPRRLFEQHIYKVLPYGFLVGAFAPVLIYGLHRLFPRAKFQLWNTTIFFSAMSSFYGNISTGYFSSFLGGFVVMFWAYRYRYNLWARWNYILAAAFDAGFNFNMLLTFLFFGAGKIVTMPNWWGNEAASSERCFALE</sequence>
<feature type="transmembrane region" description="Helical" evidence="10">
    <location>
        <begin position="217"/>
        <end position="235"/>
    </location>
</feature>
<dbReference type="AlphaFoldDB" id="A0A4V6DGM3"/>
<evidence type="ECO:0000256" key="7">
    <source>
        <dbReference type="ARBA" id="ARBA00022989"/>
    </source>
</evidence>
<keyword evidence="6" id="KW-0653">Protein transport</keyword>
<dbReference type="Proteomes" id="UP000310108">
    <property type="component" value="Unassembled WGS sequence"/>
</dbReference>
<feature type="compositionally biased region" description="Low complexity" evidence="9">
    <location>
        <begin position="110"/>
        <end position="121"/>
    </location>
</feature>
<feature type="transmembrane region" description="Helical" evidence="10">
    <location>
        <begin position="595"/>
        <end position="616"/>
    </location>
</feature>
<evidence type="ECO:0000256" key="6">
    <source>
        <dbReference type="ARBA" id="ARBA00022927"/>
    </source>
</evidence>
<comment type="similarity">
    <text evidence="2">Belongs to the oligopeptide OPT transporter family.</text>
</comment>
<feature type="transmembrane region" description="Helical" evidence="10">
    <location>
        <begin position="532"/>
        <end position="555"/>
    </location>
</feature>
<feature type="transmembrane region" description="Helical" evidence="10">
    <location>
        <begin position="782"/>
        <end position="804"/>
    </location>
</feature>
<feature type="transmembrane region" description="Helical" evidence="10">
    <location>
        <begin position="622"/>
        <end position="644"/>
    </location>
</feature>
<organism evidence="11 12">
    <name type="scientific">Colletotrichum tanaceti</name>
    <dbReference type="NCBI Taxonomy" id="1306861"/>
    <lineage>
        <taxon>Eukaryota</taxon>
        <taxon>Fungi</taxon>
        <taxon>Dikarya</taxon>
        <taxon>Ascomycota</taxon>
        <taxon>Pezizomycotina</taxon>
        <taxon>Sordariomycetes</taxon>
        <taxon>Hypocreomycetidae</taxon>
        <taxon>Glomerellales</taxon>
        <taxon>Glomerellaceae</taxon>
        <taxon>Colletotrichum</taxon>
        <taxon>Colletotrichum destructivum species complex</taxon>
    </lineage>
</organism>
<evidence type="ECO:0000256" key="9">
    <source>
        <dbReference type="SAM" id="MobiDB-lite"/>
    </source>
</evidence>
<dbReference type="InterPro" id="IPR004813">
    <property type="entry name" value="OPT"/>
</dbReference>
<feature type="region of interest" description="Disordered" evidence="9">
    <location>
        <begin position="34"/>
        <end position="88"/>
    </location>
</feature>
<keyword evidence="5" id="KW-0571">Peptide transport</keyword>
<proteinExistence type="inferred from homology"/>
<feature type="transmembrane region" description="Helical" evidence="10">
    <location>
        <begin position="241"/>
        <end position="261"/>
    </location>
</feature>
<gene>
    <name evidence="11" type="primary">OPT8</name>
    <name evidence="11" type="ORF">CTA1_7642</name>
</gene>
<feature type="transmembrane region" description="Helical" evidence="10">
    <location>
        <begin position="824"/>
        <end position="847"/>
    </location>
</feature>
<evidence type="ECO:0000256" key="3">
    <source>
        <dbReference type="ARBA" id="ARBA00022448"/>
    </source>
</evidence>
<keyword evidence="12" id="KW-1185">Reference proteome</keyword>
<feature type="transmembrane region" description="Helical" evidence="10">
    <location>
        <begin position="411"/>
        <end position="439"/>
    </location>
</feature>
<dbReference type="EMBL" id="PJEX01000189">
    <property type="protein sequence ID" value="TKW53356.1"/>
    <property type="molecule type" value="Genomic_DNA"/>
</dbReference>
<dbReference type="PANTHER" id="PTHR22601">
    <property type="entry name" value="ISP4 LIKE PROTEIN"/>
    <property type="match status" value="1"/>
</dbReference>
<evidence type="ECO:0000256" key="1">
    <source>
        <dbReference type="ARBA" id="ARBA00004141"/>
    </source>
</evidence>
<evidence type="ECO:0000256" key="10">
    <source>
        <dbReference type="SAM" id="Phobius"/>
    </source>
</evidence>
<feature type="transmembrane region" description="Helical" evidence="10">
    <location>
        <begin position="451"/>
        <end position="475"/>
    </location>
</feature>
<dbReference type="NCBIfam" id="TIGR00728">
    <property type="entry name" value="OPT_sfam"/>
    <property type="match status" value="1"/>
</dbReference>
<evidence type="ECO:0000256" key="5">
    <source>
        <dbReference type="ARBA" id="ARBA00022856"/>
    </source>
</evidence>
<dbReference type="GO" id="GO:0016020">
    <property type="term" value="C:membrane"/>
    <property type="evidence" value="ECO:0007669"/>
    <property type="project" value="UniProtKB-SubCell"/>
</dbReference>
<reference evidence="11 12" key="1">
    <citation type="journal article" date="2019" name="PLoS ONE">
        <title>Comparative genome analysis indicates high evolutionary potential of pathogenicity genes in Colletotrichum tanaceti.</title>
        <authorList>
            <person name="Lelwala R.V."/>
            <person name="Korhonen P.K."/>
            <person name="Young N.D."/>
            <person name="Scott J.B."/>
            <person name="Ades P.A."/>
            <person name="Gasser R.B."/>
            <person name="Taylor P.W.J."/>
        </authorList>
    </citation>
    <scope>NUCLEOTIDE SEQUENCE [LARGE SCALE GENOMIC DNA]</scope>
    <source>
        <strain evidence="11">BRIP57314</strain>
    </source>
</reference>
<feature type="transmembrane region" description="Helical" evidence="10">
    <location>
        <begin position="321"/>
        <end position="341"/>
    </location>
</feature>
<comment type="subcellular location">
    <subcellularLocation>
        <location evidence="1">Membrane</location>
        <topology evidence="1">Multi-pass membrane protein</topology>
    </subcellularLocation>
</comment>
<keyword evidence="7 10" id="KW-1133">Transmembrane helix</keyword>
<evidence type="ECO:0000256" key="8">
    <source>
        <dbReference type="ARBA" id="ARBA00023136"/>
    </source>
</evidence>
<feature type="transmembrane region" description="Helical" evidence="10">
    <location>
        <begin position="859"/>
        <end position="882"/>
    </location>
</feature>
<comment type="caution">
    <text evidence="11">The sequence shown here is derived from an EMBL/GenBank/DDBJ whole genome shotgun (WGS) entry which is preliminary data.</text>
</comment>
<dbReference type="GO" id="GO:0015031">
    <property type="term" value="P:protein transport"/>
    <property type="evidence" value="ECO:0007669"/>
    <property type="project" value="UniProtKB-KW"/>
</dbReference>